<keyword evidence="9" id="KW-1185">Reference proteome</keyword>
<evidence type="ECO:0000313" key="6">
    <source>
        <dbReference type="EMBL" id="ADJ16455.1"/>
    </source>
</evidence>
<comment type="similarity">
    <text evidence="1">Belongs to the ABC transporter superfamily.</text>
</comment>
<evidence type="ECO:0000256" key="3">
    <source>
        <dbReference type="ARBA" id="ARBA00022741"/>
    </source>
</evidence>
<proteinExistence type="inferred from homology"/>
<dbReference type="InterPro" id="IPR003439">
    <property type="entry name" value="ABC_transporter-like_ATP-bd"/>
</dbReference>
<dbReference type="SUPFAM" id="SSF52540">
    <property type="entry name" value="P-loop containing nucleoside triphosphate hydrolases"/>
    <property type="match status" value="1"/>
</dbReference>
<dbReference type="GeneID" id="31807677"/>
<name>D8JB02_HALJB</name>
<dbReference type="eggNOG" id="arCOG00194">
    <property type="taxonomic scope" value="Archaea"/>
</dbReference>
<dbReference type="HOGENOM" id="CLU_000604_1_2_2"/>
<dbReference type="KEGG" id="hje:HacjB3_15476"/>
<keyword evidence="2" id="KW-0813">Transport</keyword>
<geneLocation type="plasmid" evidence="6 8">
    <name>1</name>
</geneLocation>
<dbReference type="RefSeq" id="WP_008414019.1">
    <property type="nucleotide sequence ID" value="NC_014298.1"/>
</dbReference>
<dbReference type="GO" id="GO:0005524">
    <property type="term" value="F:ATP binding"/>
    <property type="evidence" value="ECO:0007669"/>
    <property type="project" value="UniProtKB-KW"/>
</dbReference>
<dbReference type="PANTHER" id="PTHR43335:SF4">
    <property type="entry name" value="ABC TRANSPORTER, ATP-BINDING PROTEIN"/>
    <property type="match status" value="1"/>
</dbReference>
<evidence type="ECO:0000259" key="5">
    <source>
        <dbReference type="PROSITE" id="PS50893"/>
    </source>
</evidence>
<evidence type="ECO:0000256" key="1">
    <source>
        <dbReference type="ARBA" id="ARBA00005417"/>
    </source>
</evidence>
<dbReference type="PROSITE" id="PS50893">
    <property type="entry name" value="ABC_TRANSPORTER_2"/>
    <property type="match status" value="1"/>
</dbReference>
<dbReference type="PROSITE" id="PS00211">
    <property type="entry name" value="ABC_TRANSPORTER_1"/>
    <property type="match status" value="1"/>
</dbReference>
<dbReference type="InterPro" id="IPR003593">
    <property type="entry name" value="AAA+_ATPase"/>
</dbReference>
<evidence type="ECO:0000256" key="4">
    <source>
        <dbReference type="ARBA" id="ARBA00022840"/>
    </source>
</evidence>
<evidence type="ECO:0000313" key="7">
    <source>
        <dbReference type="EMBL" id="ELY41450.1"/>
    </source>
</evidence>
<dbReference type="InterPro" id="IPR017871">
    <property type="entry name" value="ABC_transporter-like_CS"/>
</dbReference>
<dbReference type="CDD" id="cd03230">
    <property type="entry name" value="ABC_DR_subfamily_A"/>
    <property type="match status" value="1"/>
</dbReference>
<accession>D8JB02</accession>
<dbReference type="Pfam" id="PF00005">
    <property type="entry name" value="ABC_tran"/>
    <property type="match status" value="1"/>
</dbReference>
<organism evidence="6 8">
    <name type="scientific">Halalkalicoccus jeotgali (strain DSM 18796 / CECT 7217 / JCM 14584 / KCTC 4019 / B3)</name>
    <dbReference type="NCBI Taxonomy" id="795797"/>
    <lineage>
        <taxon>Archaea</taxon>
        <taxon>Methanobacteriati</taxon>
        <taxon>Methanobacteriota</taxon>
        <taxon>Stenosarchaea group</taxon>
        <taxon>Halobacteria</taxon>
        <taxon>Halobacteriales</taxon>
        <taxon>Halococcaceae</taxon>
        <taxon>Halalkalicoccus</taxon>
    </lineage>
</organism>
<dbReference type="EMBL" id="CP002063">
    <property type="protein sequence ID" value="ADJ16455.1"/>
    <property type="molecule type" value="Genomic_DNA"/>
</dbReference>
<dbReference type="InterPro" id="IPR027417">
    <property type="entry name" value="P-loop_NTPase"/>
</dbReference>
<keyword evidence="4" id="KW-0067">ATP-binding</keyword>
<dbReference type="Proteomes" id="UP000000390">
    <property type="component" value="Plasmid 1"/>
</dbReference>
<reference evidence="6 8" key="1">
    <citation type="journal article" date="2010" name="J. Bacteriol.">
        <title>Complete genome sequence of Halalkalicoccus jeotgali B3(T), an extremely halophilic archaeon.</title>
        <authorList>
            <person name="Roh S.W."/>
            <person name="Nam Y.D."/>
            <person name="Nam S.H."/>
            <person name="Choi S.H."/>
            <person name="Park H.S."/>
            <person name="Bae J.W."/>
        </authorList>
    </citation>
    <scope>NUCLEOTIDE SEQUENCE [LARGE SCALE GENOMIC DNA]</scope>
    <source>
        <strain evidence="6">B3</strain>
        <strain evidence="8">DSM 18796 / CECT 7217 / JCM 14584 / KCTC 4019 / B3</strain>
        <plasmid evidence="8">1</plasmid>
    </source>
</reference>
<dbReference type="EMBL" id="AOHV01000005">
    <property type="protein sequence ID" value="ELY41450.1"/>
    <property type="molecule type" value="Genomic_DNA"/>
</dbReference>
<evidence type="ECO:0000313" key="9">
    <source>
        <dbReference type="Proteomes" id="UP000011645"/>
    </source>
</evidence>
<dbReference type="SMART" id="SM00382">
    <property type="entry name" value="AAA"/>
    <property type="match status" value="1"/>
</dbReference>
<dbReference type="AlphaFoldDB" id="D8JB02"/>
<dbReference type="OrthoDB" id="87732at2157"/>
<sequence>MAAIELDAVTKQYNDVTALQECNLTVEEGEVYGFLGPNGAGKSTTINILLDFIRPTAGRVQVLGHDAQKETQQIHERVGVLPEGFSTYGRLTGRQHLNFAIGCKQANDDPDALAERVNIVDALDRRASGYSKGMSQRLVLAMALVGQPDLLILDEPSTGLDPAGTREMREIIREEQARGATVLFSSHILDQVESVCDRVGILHDGGLVAEDTVEGLREAAQAEAMLHIEVEHLPDNTLAKVRSLSGVSEVSANGTTIHVSCGDSSKTAVLTTLDDVGTSVIDITTEDASLEELFMNYTAKQSSQSGKADPEARA</sequence>
<dbReference type="PATRIC" id="fig|795797.18.peg.3079"/>
<dbReference type="Gene3D" id="3.40.50.300">
    <property type="entry name" value="P-loop containing nucleotide triphosphate hydrolases"/>
    <property type="match status" value="1"/>
</dbReference>
<dbReference type="PANTHER" id="PTHR43335">
    <property type="entry name" value="ABC TRANSPORTER, ATP-BINDING PROTEIN"/>
    <property type="match status" value="1"/>
</dbReference>
<keyword evidence="6" id="KW-0614">Plasmid</keyword>
<dbReference type="Proteomes" id="UP000011645">
    <property type="component" value="Unassembled WGS sequence"/>
</dbReference>
<keyword evidence="3" id="KW-0547">Nucleotide-binding</keyword>
<dbReference type="GO" id="GO:0016887">
    <property type="term" value="F:ATP hydrolysis activity"/>
    <property type="evidence" value="ECO:0007669"/>
    <property type="project" value="InterPro"/>
</dbReference>
<protein>
    <submittedName>
        <fullName evidence="6 7">ABC transporter</fullName>
    </submittedName>
</protein>
<feature type="domain" description="ABC transporter" evidence="5">
    <location>
        <begin position="4"/>
        <end position="229"/>
    </location>
</feature>
<evidence type="ECO:0000313" key="8">
    <source>
        <dbReference type="Proteomes" id="UP000000390"/>
    </source>
</evidence>
<gene>
    <name evidence="6" type="ordered locus">HacjB3_15476</name>
    <name evidence="7" type="ORF">C497_01780</name>
</gene>
<evidence type="ECO:0000256" key="2">
    <source>
        <dbReference type="ARBA" id="ARBA00022448"/>
    </source>
</evidence>
<reference evidence="7 9" key="2">
    <citation type="journal article" date="2014" name="PLoS Genet.">
        <title>Phylogenetically driven sequencing of extremely halophilic archaea reveals strategies for static and dynamic osmo-response.</title>
        <authorList>
            <person name="Becker E.A."/>
            <person name="Seitzer P.M."/>
            <person name="Tritt A."/>
            <person name="Larsen D."/>
            <person name="Krusor M."/>
            <person name="Yao A.I."/>
            <person name="Wu D."/>
            <person name="Madern D."/>
            <person name="Eisen J.A."/>
            <person name="Darling A.E."/>
            <person name="Facciotti M.T."/>
        </authorList>
    </citation>
    <scope>NUCLEOTIDE SEQUENCE [LARGE SCALE GENOMIC DNA]</scope>
    <source>
        <strain evidence="7">B3</strain>
        <strain evidence="9">DSM 18796 / CECT 7217 / JCM 14584 / KCTC 4019 / B3</strain>
    </source>
</reference>